<dbReference type="Proteomes" id="UP001057877">
    <property type="component" value="Chromosome"/>
</dbReference>
<feature type="domain" description="Phytase-like" evidence="2">
    <location>
        <begin position="61"/>
        <end position="378"/>
    </location>
</feature>
<organism evidence="3 4">
    <name type="scientific">Paenibacillus spongiae</name>
    <dbReference type="NCBI Taxonomy" id="2909671"/>
    <lineage>
        <taxon>Bacteria</taxon>
        <taxon>Bacillati</taxon>
        <taxon>Bacillota</taxon>
        <taxon>Bacilli</taxon>
        <taxon>Bacillales</taxon>
        <taxon>Paenibacillaceae</taxon>
        <taxon>Paenibacillus</taxon>
    </lineage>
</organism>
<sequence length="396" mass="43715">MKFVKLISIGVIAGLAVTANFDIAHAKQEKHGKHQEERTVGQLTFIGEQRFSNDTVYNETLVGGLSGIDYDSKTHKWIMISDDRSDKSPARYYTAKLKYDTDGFSSVKITGVTEFKQPDGTNYPNKTDYAANNKGIVPDFESIRFDPMSKSVWYTSEGDRNLAFNPFIRQASLQGKYLSAFRIPEAFKFVPSNTGEIQQGFRNNLALEGSSFSPDGKYYFTSMESSLYQDGDVSTVLSGSYSRITKYNRNGNILAEYAYPVDAIPAEPGPGKNADNGVSEMLAVNDHQFLILERSGVQATDGSYSNYIRIYEADIDQATNVKDLDSLTAGQFTPVSKRLVLNLNSLGLAKLDNIEGIAWGHKLKNGHDSLVLVSDNNFNASQVTQLLAFDVSPAGK</sequence>
<proteinExistence type="predicted"/>
<reference evidence="3" key="1">
    <citation type="submission" date="2022-01" db="EMBL/GenBank/DDBJ databases">
        <title>Paenibacillus spongiae sp. nov., isolated from marine sponge.</title>
        <authorList>
            <person name="Li Z."/>
            <person name="Zhang M."/>
        </authorList>
    </citation>
    <scope>NUCLEOTIDE SEQUENCE</scope>
    <source>
        <strain evidence="3">PHS-Z3</strain>
    </source>
</reference>
<gene>
    <name evidence="3" type="ORF">L1F29_16495</name>
</gene>
<protein>
    <submittedName>
        <fullName evidence="3">Esterase-like activity of phytase family protein</fullName>
    </submittedName>
</protein>
<evidence type="ECO:0000313" key="3">
    <source>
        <dbReference type="EMBL" id="UVI33338.1"/>
    </source>
</evidence>
<dbReference type="InterPro" id="IPR027372">
    <property type="entry name" value="Phytase-like_dom"/>
</dbReference>
<dbReference type="EMBL" id="CP091430">
    <property type="protein sequence ID" value="UVI33338.1"/>
    <property type="molecule type" value="Genomic_DNA"/>
</dbReference>
<dbReference type="RefSeq" id="WP_258389391.1">
    <property type="nucleotide sequence ID" value="NZ_CP091430.1"/>
</dbReference>
<dbReference type="PANTHER" id="PTHR37957">
    <property type="entry name" value="BLR7070 PROTEIN"/>
    <property type="match status" value="1"/>
</dbReference>
<keyword evidence="4" id="KW-1185">Reference proteome</keyword>
<keyword evidence="1" id="KW-0732">Signal</keyword>
<evidence type="ECO:0000313" key="4">
    <source>
        <dbReference type="Proteomes" id="UP001057877"/>
    </source>
</evidence>
<evidence type="ECO:0000259" key="2">
    <source>
        <dbReference type="Pfam" id="PF13449"/>
    </source>
</evidence>
<dbReference type="Pfam" id="PF13449">
    <property type="entry name" value="Phytase-like"/>
    <property type="match status" value="1"/>
</dbReference>
<dbReference type="SUPFAM" id="SSF82171">
    <property type="entry name" value="DPP6 N-terminal domain-like"/>
    <property type="match status" value="1"/>
</dbReference>
<accession>A0ABY5SID9</accession>
<feature type="signal peptide" evidence="1">
    <location>
        <begin position="1"/>
        <end position="26"/>
    </location>
</feature>
<evidence type="ECO:0000256" key="1">
    <source>
        <dbReference type="SAM" id="SignalP"/>
    </source>
</evidence>
<dbReference type="PANTHER" id="PTHR37957:SF1">
    <property type="entry name" value="PHYTASE-LIKE DOMAIN-CONTAINING PROTEIN"/>
    <property type="match status" value="1"/>
</dbReference>
<feature type="chain" id="PRO_5047154807" evidence="1">
    <location>
        <begin position="27"/>
        <end position="396"/>
    </location>
</feature>
<name>A0ABY5SID9_9BACL</name>